<dbReference type="InParanoid" id="V4UER9"/>
<dbReference type="InterPro" id="IPR039280">
    <property type="entry name" value="VUP"/>
</dbReference>
<dbReference type="OrthoDB" id="779856at2759"/>
<organism evidence="2 3">
    <name type="scientific">Citrus clementina</name>
    <name type="common">Clementine</name>
    <name type="synonym">Citrus deliciosa x Citrus sinensis</name>
    <dbReference type="NCBI Taxonomy" id="85681"/>
    <lineage>
        <taxon>Eukaryota</taxon>
        <taxon>Viridiplantae</taxon>
        <taxon>Streptophyta</taxon>
        <taxon>Embryophyta</taxon>
        <taxon>Tracheophyta</taxon>
        <taxon>Spermatophyta</taxon>
        <taxon>Magnoliopsida</taxon>
        <taxon>eudicotyledons</taxon>
        <taxon>Gunneridae</taxon>
        <taxon>Pentapetalae</taxon>
        <taxon>rosids</taxon>
        <taxon>malvids</taxon>
        <taxon>Sapindales</taxon>
        <taxon>Rutaceae</taxon>
        <taxon>Aurantioideae</taxon>
        <taxon>Citrus</taxon>
    </lineage>
</organism>
<protein>
    <submittedName>
        <fullName evidence="2">Uncharacterized protein</fullName>
    </submittedName>
</protein>
<dbReference type="GO" id="GO:0010089">
    <property type="term" value="P:xylem development"/>
    <property type="evidence" value="ECO:0007669"/>
    <property type="project" value="InterPro"/>
</dbReference>
<feature type="region of interest" description="Disordered" evidence="1">
    <location>
        <begin position="108"/>
        <end position="171"/>
    </location>
</feature>
<dbReference type="EMBL" id="KI536312">
    <property type="protein sequence ID" value="ESR60776.1"/>
    <property type="molecule type" value="Genomic_DNA"/>
</dbReference>
<dbReference type="KEGG" id="cic:CICLE_v10018295mg"/>
<dbReference type="PANTHER" id="PTHR33974">
    <property type="entry name" value="VASCULAR-RELATED UNKNOWN PROTEIN 1-RELATED"/>
    <property type="match status" value="1"/>
</dbReference>
<feature type="non-terminal residue" evidence="2">
    <location>
        <position position="1"/>
    </location>
</feature>
<dbReference type="STRING" id="85681.V4UER9"/>
<dbReference type="FunCoup" id="V4UER9">
    <property type="interactions" value="40"/>
</dbReference>
<reference evidence="2 3" key="1">
    <citation type="submission" date="2013-10" db="EMBL/GenBank/DDBJ databases">
        <authorList>
            <consortium name="International Citrus Genome Consortium"/>
            <person name="Jenkins J."/>
            <person name="Schmutz J."/>
            <person name="Prochnik S."/>
            <person name="Rokhsar D."/>
            <person name="Gmitter F."/>
            <person name="Ollitrault P."/>
            <person name="Machado M."/>
            <person name="Talon M."/>
            <person name="Wincker P."/>
            <person name="Jaillon O."/>
            <person name="Morgante M."/>
        </authorList>
    </citation>
    <scope>NUCLEOTIDE SEQUENCE</scope>
    <source>
        <strain evidence="3">cv. Clemenules</strain>
    </source>
</reference>
<gene>
    <name evidence="2" type="ORF">CICLE_v10018295mg</name>
</gene>
<dbReference type="Gramene" id="ESR60776">
    <property type="protein sequence ID" value="ESR60776"/>
    <property type="gene ID" value="CICLE_v10018295mg"/>
</dbReference>
<accession>V4UER9</accession>
<keyword evidence="3" id="KW-1185">Reference proteome</keyword>
<feature type="compositionally biased region" description="Basic and acidic residues" evidence="1">
    <location>
        <begin position="136"/>
        <end position="153"/>
    </location>
</feature>
<dbReference type="PANTHER" id="PTHR33974:SF2">
    <property type="entry name" value="VASCULAR-RELATED UNKNOWN PROTEIN 1"/>
    <property type="match status" value="1"/>
</dbReference>
<sequence>LDYISDHHMEDSMSMNSYMQQQKTVATKATTIGSGSGSPHDEPEEESGWTAYFEDFSNDNINREEYSYCSSFGSPSLVSDAASCAAWKLSNKHRVDVATSKMPKKLNFKKPRARQICDDDSLEDTASSPVNSPKVSDFEPVDHVNPRKPDDHMYSSLGKGTASEHYSEMQQEQRSMNFNVGNNDCTDLKGRGLCLVPLSMLVNYLG</sequence>
<evidence type="ECO:0000256" key="1">
    <source>
        <dbReference type="SAM" id="MobiDB-lite"/>
    </source>
</evidence>
<evidence type="ECO:0000313" key="3">
    <source>
        <dbReference type="Proteomes" id="UP000030687"/>
    </source>
</evidence>
<dbReference type="Proteomes" id="UP000030687">
    <property type="component" value="Unassembled WGS sequence"/>
</dbReference>
<name>V4UER9_CITCL</name>
<dbReference type="AlphaFoldDB" id="V4UER9"/>
<proteinExistence type="predicted"/>
<dbReference type="OMA" id="AWKFSHH"/>
<dbReference type="eggNOG" id="ENOG502S5I4">
    <property type="taxonomic scope" value="Eukaryota"/>
</dbReference>
<evidence type="ECO:0000313" key="2">
    <source>
        <dbReference type="EMBL" id="ESR60776.1"/>
    </source>
</evidence>
<feature type="compositionally biased region" description="Polar residues" evidence="1">
    <location>
        <begin position="124"/>
        <end position="134"/>
    </location>
</feature>